<gene>
    <name evidence="1" type="ORF">H1B27_37315</name>
</gene>
<keyword evidence="2" id="KW-1185">Reference proteome</keyword>
<accession>A0ABS0PEZ8</accession>
<dbReference type="EMBL" id="JACEGD010000061">
    <property type="protein sequence ID" value="MBH5391882.1"/>
    <property type="molecule type" value="Genomic_DNA"/>
</dbReference>
<proteinExistence type="predicted"/>
<comment type="caution">
    <text evidence="1">The sequence shown here is derived from an EMBL/GenBank/DDBJ whole genome shotgun (WGS) entry which is preliminary data.</text>
</comment>
<name>A0ABS0PEZ8_9BRAD</name>
<dbReference type="Proteomes" id="UP001194539">
    <property type="component" value="Unassembled WGS sequence"/>
</dbReference>
<protein>
    <recommendedName>
        <fullName evidence="3">Restriction endonuclease</fullName>
    </recommendedName>
</protein>
<evidence type="ECO:0008006" key="3">
    <source>
        <dbReference type="Google" id="ProtNLM"/>
    </source>
</evidence>
<evidence type="ECO:0000313" key="1">
    <source>
        <dbReference type="EMBL" id="MBH5391882.1"/>
    </source>
</evidence>
<sequence>MSFRHLADDLINEFLVRGEPRQRLRRLPALIIQRVTAGLYYDHVGGDSKIWREIGSRFESYCIELISKALPGTQPSGSFKYKFRRAIDSPDIFLRDESGAAKVAIECKAKKRSIIAKFSEKPLDDAREAFSEIIKGVVQIWRFHSHCRRSSEIKVIAHDAAGIVLTLDPWLRISNHLDRLMQEAHALAGRIDPDIIDEDRKPILFCSIEDLESTLAIASEASFF</sequence>
<reference evidence="1 2" key="1">
    <citation type="submission" date="2020-07" db="EMBL/GenBank/DDBJ databases">
        <title>Bradyrhizobium diversity isolated from nodules of indigenous legumes of Western Australia.</title>
        <authorList>
            <person name="Klepa M.S."/>
        </authorList>
    </citation>
    <scope>NUCLEOTIDE SEQUENCE [LARGE SCALE GENOMIC DNA]</scope>
    <source>
        <strain evidence="1 2">CNPSo 4019</strain>
    </source>
</reference>
<dbReference type="RefSeq" id="WP_197969470.1">
    <property type="nucleotide sequence ID" value="NZ_JACEGD010000061.1"/>
</dbReference>
<evidence type="ECO:0000313" key="2">
    <source>
        <dbReference type="Proteomes" id="UP001194539"/>
    </source>
</evidence>
<organism evidence="1 2">
    <name type="scientific">Bradyrhizobium diversitatis</name>
    <dbReference type="NCBI Taxonomy" id="2755406"/>
    <lineage>
        <taxon>Bacteria</taxon>
        <taxon>Pseudomonadati</taxon>
        <taxon>Pseudomonadota</taxon>
        <taxon>Alphaproteobacteria</taxon>
        <taxon>Hyphomicrobiales</taxon>
        <taxon>Nitrobacteraceae</taxon>
        <taxon>Bradyrhizobium</taxon>
    </lineage>
</organism>